<dbReference type="EMBL" id="DXEU01000071">
    <property type="protein sequence ID" value="HIX51988.1"/>
    <property type="molecule type" value="Genomic_DNA"/>
</dbReference>
<comment type="similarity">
    <text evidence="1">Belongs to the LysR transcriptional regulatory family.</text>
</comment>
<evidence type="ECO:0000313" key="7">
    <source>
        <dbReference type="Proteomes" id="UP000886780"/>
    </source>
</evidence>
<dbReference type="Gene3D" id="3.40.190.290">
    <property type="match status" value="1"/>
</dbReference>
<organism evidence="6 7">
    <name type="scientific">Candidatus Lachnoclostridium stercoripullorum</name>
    <dbReference type="NCBI Taxonomy" id="2838635"/>
    <lineage>
        <taxon>Bacteria</taxon>
        <taxon>Bacillati</taxon>
        <taxon>Bacillota</taxon>
        <taxon>Clostridia</taxon>
        <taxon>Lachnospirales</taxon>
        <taxon>Lachnospiraceae</taxon>
    </lineage>
</organism>
<dbReference type="Pfam" id="PF00126">
    <property type="entry name" value="HTH_1"/>
    <property type="match status" value="1"/>
</dbReference>
<protein>
    <submittedName>
        <fullName evidence="6">LysR family transcriptional regulator</fullName>
    </submittedName>
</protein>
<sequence length="292" mass="32439">MKIRQLYTFKIVCEEESITRAAERLSTTQPAISRTISELEETLGTQLFDRTSRKIVLNEAGQLFLSKVIPLLELYEDLEKGLPDSDVRYQLRIGATPSLAGTLLFQILEKFRSGHEDVQIRVTVDSEPVLEQMLLQRQIDMALTEGMTDDEHFVKVPISSEPLAVLCSPDFPAAAAGEISAPDLARQPLLLKEDASMIRRLVDAAFLFYDIAVSPSWTSTSSAVLLKAAREGLGITILPRALASRDLENGSLTELSVPDFNLDCTTHVTFLQDKYQSPAFQAFMNVILFSVT</sequence>
<dbReference type="SUPFAM" id="SSF46785">
    <property type="entry name" value="Winged helix' DNA-binding domain"/>
    <property type="match status" value="1"/>
</dbReference>
<gene>
    <name evidence="6" type="ORF">IAA28_04190</name>
</gene>
<proteinExistence type="inferred from homology"/>
<dbReference type="InterPro" id="IPR036388">
    <property type="entry name" value="WH-like_DNA-bd_sf"/>
</dbReference>
<evidence type="ECO:0000256" key="3">
    <source>
        <dbReference type="ARBA" id="ARBA00023125"/>
    </source>
</evidence>
<evidence type="ECO:0000256" key="4">
    <source>
        <dbReference type="ARBA" id="ARBA00023163"/>
    </source>
</evidence>
<feature type="domain" description="HTH lysR-type" evidence="5">
    <location>
        <begin position="1"/>
        <end position="58"/>
    </location>
</feature>
<keyword evidence="4" id="KW-0804">Transcription</keyword>
<dbReference type="GO" id="GO:0000976">
    <property type="term" value="F:transcription cis-regulatory region binding"/>
    <property type="evidence" value="ECO:0007669"/>
    <property type="project" value="TreeGrafter"/>
</dbReference>
<dbReference type="PROSITE" id="PS50931">
    <property type="entry name" value="HTH_LYSR"/>
    <property type="match status" value="1"/>
</dbReference>
<reference evidence="6" key="2">
    <citation type="submission" date="2021-04" db="EMBL/GenBank/DDBJ databases">
        <authorList>
            <person name="Gilroy R."/>
        </authorList>
    </citation>
    <scope>NUCLEOTIDE SEQUENCE</scope>
    <source>
        <strain evidence="6">ChiGjej4B4-12881</strain>
    </source>
</reference>
<comment type="caution">
    <text evidence="6">The sequence shown here is derived from an EMBL/GenBank/DDBJ whole genome shotgun (WGS) entry which is preliminary data.</text>
</comment>
<dbReference type="SUPFAM" id="SSF53850">
    <property type="entry name" value="Periplasmic binding protein-like II"/>
    <property type="match status" value="1"/>
</dbReference>
<dbReference type="InterPro" id="IPR005119">
    <property type="entry name" value="LysR_subst-bd"/>
</dbReference>
<dbReference type="CDD" id="cd05466">
    <property type="entry name" value="PBP2_LTTR_substrate"/>
    <property type="match status" value="1"/>
</dbReference>
<accession>A0A9D1W4D3</accession>
<keyword evidence="3" id="KW-0238">DNA-binding</keyword>
<name>A0A9D1W4D3_9FIRM</name>
<dbReference type="Gene3D" id="1.10.10.10">
    <property type="entry name" value="Winged helix-like DNA-binding domain superfamily/Winged helix DNA-binding domain"/>
    <property type="match status" value="1"/>
</dbReference>
<evidence type="ECO:0000256" key="1">
    <source>
        <dbReference type="ARBA" id="ARBA00009437"/>
    </source>
</evidence>
<reference evidence="6" key="1">
    <citation type="journal article" date="2021" name="PeerJ">
        <title>Extensive microbial diversity within the chicken gut microbiome revealed by metagenomics and culture.</title>
        <authorList>
            <person name="Gilroy R."/>
            <person name="Ravi A."/>
            <person name="Getino M."/>
            <person name="Pursley I."/>
            <person name="Horton D.L."/>
            <person name="Alikhan N.F."/>
            <person name="Baker D."/>
            <person name="Gharbi K."/>
            <person name="Hall N."/>
            <person name="Watson M."/>
            <person name="Adriaenssens E.M."/>
            <person name="Foster-Nyarko E."/>
            <person name="Jarju S."/>
            <person name="Secka A."/>
            <person name="Antonio M."/>
            <person name="Oren A."/>
            <person name="Chaudhuri R.R."/>
            <person name="La Ragione R."/>
            <person name="Hildebrand F."/>
            <person name="Pallen M.J."/>
        </authorList>
    </citation>
    <scope>NUCLEOTIDE SEQUENCE</scope>
    <source>
        <strain evidence="6">ChiGjej4B4-12881</strain>
    </source>
</reference>
<dbReference type="AlphaFoldDB" id="A0A9D1W4D3"/>
<dbReference type="Proteomes" id="UP000886780">
    <property type="component" value="Unassembled WGS sequence"/>
</dbReference>
<evidence type="ECO:0000259" key="5">
    <source>
        <dbReference type="PROSITE" id="PS50931"/>
    </source>
</evidence>
<evidence type="ECO:0000256" key="2">
    <source>
        <dbReference type="ARBA" id="ARBA00023015"/>
    </source>
</evidence>
<dbReference type="PRINTS" id="PR00039">
    <property type="entry name" value="HTHLYSR"/>
</dbReference>
<dbReference type="Pfam" id="PF03466">
    <property type="entry name" value="LysR_substrate"/>
    <property type="match status" value="1"/>
</dbReference>
<dbReference type="FunFam" id="1.10.10.10:FF:000001">
    <property type="entry name" value="LysR family transcriptional regulator"/>
    <property type="match status" value="1"/>
</dbReference>
<keyword evidence="2" id="KW-0805">Transcription regulation</keyword>
<dbReference type="InterPro" id="IPR000847">
    <property type="entry name" value="LysR_HTH_N"/>
</dbReference>
<dbReference type="GO" id="GO:0003700">
    <property type="term" value="F:DNA-binding transcription factor activity"/>
    <property type="evidence" value="ECO:0007669"/>
    <property type="project" value="InterPro"/>
</dbReference>
<dbReference type="PANTHER" id="PTHR30126">
    <property type="entry name" value="HTH-TYPE TRANSCRIPTIONAL REGULATOR"/>
    <property type="match status" value="1"/>
</dbReference>
<evidence type="ECO:0000313" key="6">
    <source>
        <dbReference type="EMBL" id="HIX51988.1"/>
    </source>
</evidence>
<dbReference type="InterPro" id="IPR036390">
    <property type="entry name" value="WH_DNA-bd_sf"/>
</dbReference>
<dbReference type="PANTHER" id="PTHR30126:SF39">
    <property type="entry name" value="HTH-TYPE TRANSCRIPTIONAL REGULATOR CYSL"/>
    <property type="match status" value="1"/>
</dbReference>